<feature type="disulfide bond" evidence="5">
    <location>
        <begin position="48"/>
        <end position="112"/>
    </location>
</feature>
<comment type="caution">
    <text evidence="5">Lacks conserved residue(s) required for the propagation of feature annotation.</text>
</comment>
<feature type="disulfide bond" evidence="5">
    <location>
        <begin position="493"/>
        <end position="557"/>
    </location>
</feature>
<dbReference type="AlphaFoldDB" id="A0A8C3FU28"/>
<dbReference type="PROSITE" id="PS50287">
    <property type="entry name" value="SRCR_2"/>
    <property type="match status" value="6"/>
</dbReference>
<feature type="domain" description="SRCR" evidence="7">
    <location>
        <begin position="469"/>
        <end position="569"/>
    </location>
</feature>
<dbReference type="SMART" id="SM00202">
    <property type="entry name" value="SR"/>
    <property type="match status" value="6"/>
</dbReference>
<feature type="disulfide bond" evidence="5">
    <location>
        <begin position="610"/>
        <end position="674"/>
    </location>
</feature>
<evidence type="ECO:0000313" key="9">
    <source>
        <dbReference type="Proteomes" id="UP000694380"/>
    </source>
</evidence>
<evidence type="ECO:0000256" key="6">
    <source>
        <dbReference type="SAM" id="Phobius"/>
    </source>
</evidence>
<keyword evidence="9" id="KW-1185">Reference proteome</keyword>
<dbReference type="PANTHER" id="PTHR19331:SF484">
    <property type="entry name" value="SRCR DOMAIN-CONTAINING PROTEIN"/>
    <property type="match status" value="1"/>
</dbReference>
<feature type="disulfide bond" evidence="5">
    <location>
        <begin position="436"/>
        <end position="446"/>
    </location>
</feature>
<dbReference type="InterPro" id="IPR036772">
    <property type="entry name" value="SRCR-like_dom_sf"/>
</dbReference>
<evidence type="ECO:0000256" key="1">
    <source>
        <dbReference type="ARBA" id="ARBA00022729"/>
    </source>
</evidence>
<feature type="disulfide bond" evidence="5">
    <location>
        <begin position="623"/>
        <end position="684"/>
    </location>
</feature>
<name>A0A8C3FU28_CHRPI</name>
<evidence type="ECO:0000256" key="5">
    <source>
        <dbReference type="PROSITE-ProRule" id="PRU00196"/>
    </source>
</evidence>
<feature type="disulfide bond" evidence="5">
    <location>
        <begin position="92"/>
        <end position="102"/>
    </location>
</feature>
<feature type="disulfide bond" evidence="5">
    <location>
        <begin position="166"/>
        <end position="227"/>
    </location>
</feature>
<evidence type="ECO:0000256" key="4">
    <source>
        <dbReference type="ARBA" id="ARBA00023180"/>
    </source>
</evidence>
<feature type="disulfide bond" evidence="5">
    <location>
        <begin position="255"/>
        <end position="319"/>
    </location>
</feature>
<feature type="disulfide bond" evidence="5">
    <location>
        <begin position="299"/>
        <end position="309"/>
    </location>
</feature>
<keyword evidence="6" id="KW-0472">Membrane</keyword>
<feature type="domain" description="SRCR" evidence="7">
    <location>
        <begin position="585"/>
        <end position="685"/>
    </location>
</feature>
<evidence type="ECO:0000256" key="3">
    <source>
        <dbReference type="ARBA" id="ARBA00023157"/>
    </source>
</evidence>
<keyword evidence="2" id="KW-0677">Repeat</keyword>
<dbReference type="FunFam" id="3.10.250.10:FF:000031">
    <property type="entry name" value="RIKEN cDNA 5830411N06, isoform CRA_a"/>
    <property type="match status" value="1"/>
</dbReference>
<feature type="disulfide bond" evidence="5">
    <location>
        <begin position="153"/>
        <end position="217"/>
    </location>
</feature>
<sequence length="833" mass="89303">QDLGRSIHAQALCLATGTGADELRLVNGGSPCAGRVEVKHQDQWGTVCDTNWDMEDAGVVCKQLGCGAAVSALGNAHFGEGSGRTWLIEVDCGGDESALWDCKHIGWGAFPCPHFIDTGVICSGHIKPRLVGGDVACSGRVAIEHGNTWKTVCNAHFDHKVANVICNELQCGIAVSIPGGGHFGEGQGEILTEEFQCVGNESLLFSCPRISQVNQRCSHTNDAGVICSHFRLVNGSTECSGRVEIQVRGAWGTLCDSRWDLPDANVLCHQLDCGFAVSAPGEAYFGKGTDSVWTDTYHCKGTEPHLSQCPVTALGASQCSHDNDASVVCSGKCNAGLRTPAPQCISTPVSWGNERVRPEESCGSRRIRLVNGAGHCAGRVEIYYNGTWGTVCDDSWDLPDSNVVCKQLGCGHAINATVSAHYGQGPGQIWLDDVNCSGNESDIWACPSRGWGQHNCRHKEDAGVVCSDLRLVSDSDCAGRLEVFYNGTWGSVCSNQMSGVTPAIVCKQLNCGDGGQIARDFEYGAGSGPTWLDQVACSEQHHSLWQCPSDQWNSKSCDNRAEETHISCTGNSETTSICTGISEKLRVVEGEDRCSGRVEVWYRGSWGTVCDDSWDMVDANVVCKQLGCGSAVSAPGEAAFGEGTGPIWVETLNCRGTESSLWECPAKPWGESICGHKEDAAVNCSGDGRVTVPMVVCIILGALLCLVLIILGAQVRSARAQPLDPFSEAVYEEIDYNLMREKQEMFSRSGLCVSLLAGSSHLMTFPSEALTQSSITAASACELVVGAGHKVFIAKCFGEKYRFRDTETFHKFLSISPSCSKYTQNNSFHFNTL</sequence>
<dbReference type="PRINTS" id="PR00258">
    <property type="entry name" value="SPERACTRCPTR"/>
</dbReference>
<dbReference type="InterPro" id="IPR001190">
    <property type="entry name" value="SRCR"/>
</dbReference>
<dbReference type="PANTHER" id="PTHR19331">
    <property type="entry name" value="SCAVENGER RECEPTOR DOMAIN-CONTAINING"/>
    <property type="match status" value="1"/>
</dbReference>
<dbReference type="PROSITE" id="PS00420">
    <property type="entry name" value="SRCR_1"/>
    <property type="match status" value="3"/>
</dbReference>
<feature type="domain" description="SRCR" evidence="7">
    <location>
        <begin position="230"/>
        <end position="330"/>
    </location>
</feature>
<feature type="domain" description="SRCR" evidence="7">
    <location>
        <begin position="367"/>
        <end position="467"/>
    </location>
</feature>
<feature type="disulfide bond" evidence="5">
    <location>
        <begin position="268"/>
        <end position="329"/>
    </location>
</feature>
<feature type="transmembrane region" description="Helical" evidence="6">
    <location>
        <begin position="692"/>
        <end position="713"/>
    </location>
</feature>
<feature type="disulfide bond" evidence="5">
    <location>
        <begin position="392"/>
        <end position="456"/>
    </location>
</feature>
<dbReference type="FunFam" id="3.10.250.10:FF:000012">
    <property type="entry name" value="CD163 molecule like 1"/>
    <property type="match status" value="1"/>
</dbReference>
<feature type="domain" description="SRCR" evidence="7">
    <location>
        <begin position="128"/>
        <end position="228"/>
    </location>
</feature>
<dbReference type="GO" id="GO:0016020">
    <property type="term" value="C:membrane"/>
    <property type="evidence" value="ECO:0007669"/>
    <property type="project" value="InterPro"/>
</dbReference>
<feature type="disulfide bond" evidence="5">
    <location>
        <begin position="197"/>
        <end position="207"/>
    </location>
</feature>
<accession>A0A8C3FU28</accession>
<evidence type="ECO:0000313" key="8">
    <source>
        <dbReference type="Ensembl" id="ENSCPBP00000010985.1"/>
    </source>
</evidence>
<keyword evidence="3 5" id="KW-1015">Disulfide bond</keyword>
<dbReference type="Ensembl" id="ENSCPBT00000013186.1">
    <property type="protein sequence ID" value="ENSCPBP00000010985.1"/>
    <property type="gene ID" value="ENSCPBG00000008412.1"/>
</dbReference>
<keyword evidence="6" id="KW-1133">Transmembrane helix</keyword>
<feature type="disulfide bond" evidence="5">
    <location>
        <begin position="654"/>
        <end position="664"/>
    </location>
</feature>
<keyword evidence="1" id="KW-0732">Signal</keyword>
<reference evidence="8" key="1">
    <citation type="submission" date="2025-08" db="UniProtKB">
        <authorList>
            <consortium name="Ensembl"/>
        </authorList>
    </citation>
    <scope>IDENTIFICATION</scope>
</reference>
<evidence type="ECO:0000256" key="2">
    <source>
        <dbReference type="ARBA" id="ARBA00022737"/>
    </source>
</evidence>
<dbReference type="FunFam" id="3.10.250.10:FF:000002">
    <property type="entry name" value="Scavenger receptor cysteine-rich type 1 protein M130"/>
    <property type="match status" value="3"/>
</dbReference>
<dbReference type="GeneTree" id="ENSGT00940000155987"/>
<reference evidence="8" key="2">
    <citation type="submission" date="2025-09" db="UniProtKB">
        <authorList>
            <consortium name="Ensembl"/>
        </authorList>
    </citation>
    <scope>IDENTIFICATION</scope>
</reference>
<dbReference type="Gene3D" id="3.10.250.10">
    <property type="entry name" value="SRCR-like domain"/>
    <property type="match status" value="6"/>
</dbReference>
<proteinExistence type="predicted"/>
<dbReference type="SUPFAM" id="SSF56487">
    <property type="entry name" value="SRCR-like"/>
    <property type="match status" value="6"/>
</dbReference>
<dbReference type="FunFam" id="3.10.250.10:FF:000006">
    <property type="entry name" value="neurotrypsin isoform X2"/>
    <property type="match status" value="1"/>
</dbReference>
<feature type="disulfide bond" evidence="5">
    <location>
        <begin position="537"/>
        <end position="547"/>
    </location>
</feature>
<keyword evidence="4" id="KW-0325">Glycoprotein</keyword>
<feature type="disulfide bond" evidence="5">
    <location>
        <begin position="61"/>
        <end position="122"/>
    </location>
</feature>
<feature type="disulfide bond" evidence="5">
    <location>
        <begin position="405"/>
        <end position="466"/>
    </location>
</feature>
<dbReference type="Proteomes" id="UP000694380">
    <property type="component" value="Unplaced"/>
</dbReference>
<evidence type="ECO:0000259" key="7">
    <source>
        <dbReference type="PROSITE" id="PS50287"/>
    </source>
</evidence>
<keyword evidence="6" id="KW-0812">Transmembrane</keyword>
<organism evidence="8 9">
    <name type="scientific">Chrysemys picta bellii</name>
    <name type="common">Western painted turtle</name>
    <name type="synonym">Emys bellii</name>
    <dbReference type="NCBI Taxonomy" id="8478"/>
    <lineage>
        <taxon>Eukaryota</taxon>
        <taxon>Metazoa</taxon>
        <taxon>Chordata</taxon>
        <taxon>Craniata</taxon>
        <taxon>Vertebrata</taxon>
        <taxon>Euteleostomi</taxon>
        <taxon>Archelosauria</taxon>
        <taxon>Testudinata</taxon>
        <taxon>Testudines</taxon>
        <taxon>Cryptodira</taxon>
        <taxon>Durocryptodira</taxon>
        <taxon>Testudinoidea</taxon>
        <taxon>Emydidae</taxon>
        <taxon>Chrysemys</taxon>
    </lineage>
</organism>
<dbReference type="Pfam" id="PF00530">
    <property type="entry name" value="SRCR"/>
    <property type="match status" value="6"/>
</dbReference>
<dbReference type="OMA" id="ECPVTAL"/>
<protein>
    <recommendedName>
        <fullName evidence="7">SRCR domain-containing protein</fullName>
    </recommendedName>
</protein>
<feature type="domain" description="SRCR" evidence="7">
    <location>
        <begin position="23"/>
        <end position="123"/>
    </location>
</feature>